<dbReference type="OrthoDB" id="5988360at2759"/>
<dbReference type="AlphaFoldDB" id="A0A2B4R5I1"/>
<evidence type="ECO:0000256" key="1">
    <source>
        <dbReference type="SAM" id="MobiDB-lite"/>
    </source>
</evidence>
<reference evidence="3" key="1">
    <citation type="journal article" date="2017" name="bioRxiv">
        <title>Comparative analysis of the genomes of Stylophora pistillata and Acropora digitifera provides evidence for extensive differences between species of corals.</title>
        <authorList>
            <person name="Voolstra C.R."/>
            <person name="Li Y."/>
            <person name="Liew Y.J."/>
            <person name="Baumgarten S."/>
            <person name="Zoccola D."/>
            <person name="Flot J.-F."/>
            <person name="Tambutte S."/>
            <person name="Allemand D."/>
            <person name="Aranda M."/>
        </authorList>
    </citation>
    <scope>NUCLEOTIDE SEQUENCE [LARGE SCALE GENOMIC DNA]</scope>
</reference>
<dbReference type="PANTHER" id="PTHR47331">
    <property type="entry name" value="PHD-TYPE DOMAIN-CONTAINING PROTEIN"/>
    <property type="match status" value="1"/>
</dbReference>
<feature type="compositionally biased region" description="Polar residues" evidence="1">
    <location>
        <begin position="172"/>
        <end position="185"/>
    </location>
</feature>
<protein>
    <recommendedName>
        <fullName evidence="4">Peptidase aspartic putative domain-containing protein</fullName>
    </recommendedName>
</protein>
<evidence type="ECO:0000313" key="2">
    <source>
        <dbReference type="EMBL" id="PFX11638.1"/>
    </source>
</evidence>
<dbReference type="Proteomes" id="UP000225706">
    <property type="component" value="Unassembled WGS sequence"/>
</dbReference>
<evidence type="ECO:0008006" key="4">
    <source>
        <dbReference type="Google" id="ProtNLM"/>
    </source>
</evidence>
<dbReference type="PANTHER" id="PTHR47331:SF5">
    <property type="entry name" value="RIBONUCLEASE H"/>
    <property type="match status" value="1"/>
</dbReference>
<proteinExistence type="predicted"/>
<evidence type="ECO:0000313" key="3">
    <source>
        <dbReference type="Proteomes" id="UP000225706"/>
    </source>
</evidence>
<name>A0A2B4R5I1_STYPI</name>
<gene>
    <name evidence="2" type="ORF">AWC38_SpisGene24548</name>
</gene>
<dbReference type="EMBL" id="LSMT01002082">
    <property type="protein sequence ID" value="PFX11638.1"/>
    <property type="molecule type" value="Genomic_DNA"/>
</dbReference>
<accession>A0A2B4R5I1</accession>
<comment type="caution">
    <text evidence="2">The sequence shown here is derived from an EMBL/GenBank/DDBJ whole genome shotgun (WGS) entry which is preliminary data.</text>
</comment>
<keyword evidence="3" id="KW-1185">Reference proteome</keyword>
<feature type="region of interest" description="Disordered" evidence="1">
    <location>
        <begin position="172"/>
        <end position="191"/>
    </location>
</feature>
<sequence length="469" mass="51867">MFTSSPKFAVSTSFTSQPAVRSESQTSAAPSSKKPEDTIYFSTHASSSSGTQAPLTCTRSFTTNTVFSNTHASFSMGTWVPPASTISFSDSPVRTTTNKRVSFGSNVPSIYATPCTDRPGPNPSGGFCGNSPAFIPLPDLVHTVPSQDYLLDFVHEVRYRAERINIPQIALTSGTSGSTQSNRAKSFNRAPCKRSANSALISTPGTEHYVEVSPQVDLNQASSDLTTEAQQRDPTNYPELKAYCFYHKMKSHAMSNCEQFQKISYEQRKDFLLKNRICLKCVSSNEHVAKDCKRDKLECKICKQKHATILHDQTRHEKKDTSQANSACSQVCGQGHPLRSCARIVLIEVFHQDSPSVKVPNYAVLDDESIDVFVTDSLLEKLKVEGHEVNLEIDTITGVNSVRTKKVNGLRIQDTENRHKATKIPFAYSQESIPASPGDIATPQIARSWKHLEEIAPHIHHRPNVEIAY</sequence>
<organism evidence="2 3">
    <name type="scientific">Stylophora pistillata</name>
    <name type="common">Smooth cauliflower coral</name>
    <dbReference type="NCBI Taxonomy" id="50429"/>
    <lineage>
        <taxon>Eukaryota</taxon>
        <taxon>Metazoa</taxon>
        <taxon>Cnidaria</taxon>
        <taxon>Anthozoa</taxon>
        <taxon>Hexacorallia</taxon>
        <taxon>Scleractinia</taxon>
        <taxon>Astrocoeniina</taxon>
        <taxon>Pocilloporidae</taxon>
        <taxon>Stylophora</taxon>
    </lineage>
</organism>
<feature type="region of interest" description="Disordered" evidence="1">
    <location>
        <begin position="1"/>
        <end position="36"/>
    </location>
</feature>
<feature type="compositionally biased region" description="Polar residues" evidence="1">
    <location>
        <begin position="1"/>
        <end position="30"/>
    </location>
</feature>